<accession>M9L974</accession>
<sequence>MTIITYEEILERCLERIPDDMDKREGSVIYTALAPAAAELAIMYSLLQSEMDRAFPDTAADIDLT</sequence>
<feature type="transmembrane region" description="Helical" evidence="1">
    <location>
        <begin position="28"/>
        <end position="47"/>
    </location>
</feature>
<keyword evidence="1" id="KW-0472">Membrane</keyword>
<dbReference type="EMBL" id="BALG01000054">
    <property type="protein sequence ID" value="GAC41912.1"/>
    <property type="molecule type" value="Genomic_DNA"/>
</dbReference>
<keyword evidence="1" id="KW-0812">Transmembrane</keyword>
<proteinExistence type="predicted"/>
<keyword evidence="1" id="KW-1133">Transmembrane helix</keyword>
<gene>
    <name evidence="2" type="ORF">PPOP_1269</name>
</gene>
<dbReference type="Proteomes" id="UP000029453">
    <property type="component" value="Unassembled WGS sequence"/>
</dbReference>
<dbReference type="AlphaFoldDB" id="M9L974"/>
<name>M9L974_PAEPP</name>
<evidence type="ECO:0000313" key="3">
    <source>
        <dbReference type="Proteomes" id="UP000029453"/>
    </source>
</evidence>
<evidence type="ECO:0000256" key="1">
    <source>
        <dbReference type="SAM" id="Phobius"/>
    </source>
</evidence>
<protein>
    <submittedName>
        <fullName evidence="2">Uncharacterized homolog of phage Mu protein gp47</fullName>
    </submittedName>
</protein>
<keyword evidence="3" id="KW-1185">Reference proteome</keyword>
<feature type="non-terminal residue" evidence="2">
    <location>
        <position position="65"/>
    </location>
</feature>
<evidence type="ECO:0000313" key="2">
    <source>
        <dbReference type="EMBL" id="GAC41912.1"/>
    </source>
</evidence>
<comment type="caution">
    <text evidence="2">The sequence shown here is derived from an EMBL/GenBank/DDBJ whole genome shotgun (WGS) entry which is preliminary data.</text>
</comment>
<reference evidence="2 3" key="1">
    <citation type="submission" date="2012-10" db="EMBL/GenBank/DDBJ databases">
        <title>Draft Genome Sequence of Paenibacillus popilliae ATCC 14706T.</title>
        <authorList>
            <person name="Iiyama K."/>
            <person name="Mori K."/>
            <person name="Mon H."/>
            <person name="Chieda Y."/>
            <person name="Lee J.M."/>
            <person name="Kusakabe T."/>
            <person name="Tashiro K."/>
            <person name="Asano S."/>
            <person name="Yasunaga-Aoki C."/>
            <person name="Shimizu S."/>
        </authorList>
    </citation>
    <scope>NUCLEOTIDE SEQUENCE [LARGE SCALE GENOMIC DNA]</scope>
    <source>
        <strain evidence="2 3">ATCC 14706</strain>
    </source>
</reference>
<organism evidence="2 3">
    <name type="scientific">Paenibacillus popilliae ATCC 14706</name>
    <dbReference type="NCBI Taxonomy" id="1212764"/>
    <lineage>
        <taxon>Bacteria</taxon>
        <taxon>Bacillati</taxon>
        <taxon>Bacillota</taxon>
        <taxon>Bacilli</taxon>
        <taxon>Bacillales</taxon>
        <taxon>Paenibacillaceae</taxon>
        <taxon>Paenibacillus</taxon>
    </lineage>
</organism>